<evidence type="ECO:0008006" key="4">
    <source>
        <dbReference type="Google" id="ProtNLM"/>
    </source>
</evidence>
<protein>
    <recommendedName>
        <fullName evidence="4">DUF3828 domain-containing protein</fullName>
    </recommendedName>
</protein>
<dbReference type="PROSITE" id="PS51257">
    <property type="entry name" value="PROKAR_LIPOPROTEIN"/>
    <property type="match status" value="1"/>
</dbReference>
<dbReference type="RefSeq" id="WP_280601902.1">
    <property type="nucleotide sequence ID" value="NZ_JARXRN010000025.1"/>
</dbReference>
<gene>
    <name evidence="2" type="ORF">QFW80_10690</name>
</gene>
<keyword evidence="1" id="KW-0732">Signal</keyword>
<keyword evidence="3" id="KW-1185">Reference proteome</keyword>
<name>A0ABT6JJY5_9GAMM</name>
<comment type="caution">
    <text evidence="2">The sequence shown here is derived from an EMBL/GenBank/DDBJ whole genome shotgun (WGS) entry which is preliminary data.</text>
</comment>
<sequence>MAMGTRALALLCVLVVALAAGLAGCERRPGAETAAPAEPATPGETVRRLTAHLVANDLEAFARDAVTPQVHAQLEQAWREGRTRWPLDQLPFAQHLPRAMAALSAPDAEQTLQQGFDRQLANASLASAAEFLTVFTVQYITQQGDFSVGEREHYPQLVQALGTWAGRAPIGDRARARATIARMAAAAREAALDSDAAFAEAGMAAGLQRMSRVLAAGKLVLSGYGLDLDADLRAIDVQLLSQTGDLARVRMQYALAGTPIDTIVQLERRDGTWYVSDFLRHAEAAVATD</sequence>
<evidence type="ECO:0000313" key="3">
    <source>
        <dbReference type="Proteomes" id="UP001156831"/>
    </source>
</evidence>
<evidence type="ECO:0000313" key="2">
    <source>
        <dbReference type="EMBL" id="MDH5830981.1"/>
    </source>
</evidence>
<feature type="signal peptide" evidence="1">
    <location>
        <begin position="1"/>
        <end position="19"/>
    </location>
</feature>
<organism evidence="2 3">
    <name type="scientific">Luteimonas rhizosphaericola</name>
    <dbReference type="NCBI Taxonomy" id="3042024"/>
    <lineage>
        <taxon>Bacteria</taxon>
        <taxon>Pseudomonadati</taxon>
        <taxon>Pseudomonadota</taxon>
        <taxon>Gammaproteobacteria</taxon>
        <taxon>Lysobacterales</taxon>
        <taxon>Lysobacteraceae</taxon>
        <taxon>Luteimonas</taxon>
    </lineage>
</organism>
<accession>A0ABT6JJY5</accession>
<feature type="chain" id="PRO_5045289460" description="DUF3828 domain-containing protein" evidence="1">
    <location>
        <begin position="20"/>
        <end position="289"/>
    </location>
</feature>
<proteinExistence type="predicted"/>
<evidence type="ECO:0000256" key="1">
    <source>
        <dbReference type="SAM" id="SignalP"/>
    </source>
</evidence>
<dbReference type="EMBL" id="JARXRN010000025">
    <property type="protein sequence ID" value="MDH5830981.1"/>
    <property type="molecule type" value="Genomic_DNA"/>
</dbReference>
<dbReference type="Proteomes" id="UP001156831">
    <property type="component" value="Unassembled WGS sequence"/>
</dbReference>
<reference evidence="2 3" key="1">
    <citation type="submission" date="2023-04" db="EMBL/GenBank/DDBJ databases">
        <title>Luteimonas sp. M1R5S18.</title>
        <authorList>
            <person name="Sun J.-Q."/>
        </authorList>
    </citation>
    <scope>NUCLEOTIDE SEQUENCE [LARGE SCALE GENOMIC DNA]</scope>
    <source>
        <strain evidence="2 3">M1R5S18</strain>
    </source>
</reference>